<keyword evidence="4 10" id="KW-0808">Transferase</keyword>
<evidence type="ECO:0000256" key="6">
    <source>
        <dbReference type="ARBA" id="ARBA00022989"/>
    </source>
</evidence>
<evidence type="ECO:0000256" key="1">
    <source>
        <dbReference type="ARBA" id="ARBA00004651"/>
    </source>
</evidence>
<dbReference type="GO" id="GO:0009103">
    <property type="term" value="P:lipopolysaccharide biosynthetic process"/>
    <property type="evidence" value="ECO:0007669"/>
    <property type="project" value="UniProtKB-ARBA"/>
</dbReference>
<feature type="transmembrane region" description="Helical" evidence="8">
    <location>
        <begin position="12"/>
        <end position="29"/>
    </location>
</feature>
<evidence type="ECO:0000256" key="7">
    <source>
        <dbReference type="ARBA" id="ARBA00023136"/>
    </source>
</evidence>
<feature type="transmembrane region" description="Helical" evidence="8">
    <location>
        <begin position="82"/>
        <end position="104"/>
    </location>
</feature>
<evidence type="ECO:0000313" key="11">
    <source>
        <dbReference type="Proteomes" id="UP000191153"/>
    </source>
</evidence>
<reference evidence="10 11" key="1">
    <citation type="submission" date="2017-02" db="EMBL/GenBank/DDBJ databases">
        <authorList>
            <person name="Peterson S.W."/>
        </authorList>
    </citation>
    <scope>NUCLEOTIDE SEQUENCE [LARGE SCALE GENOMIC DNA]</scope>
    <source>
        <strain evidence="10 11">ATCC 700028</strain>
    </source>
</reference>
<feature type="transmembrane region" description="Helical" evidence="8">
    <location>
        <begin position="170"/>
        <end position="200"/>
    </location>
</feature>
<keyword evidence="5 8" id="KW-0812">Transmembrane</keyword>
<dbReference type="EMBL" id="FUWX01000008">
    <property type="protein sequence ID" value="SJZ65804.1"/>
    <property type="molecule type" value="Genomic_DNA"/>
</dbReference>
<feature type="transmembrane region" description="Helical" evidence="8">
    <location>
        <begin position="215"/>
        <end position="232"/>
    </location>
</feature>
<evidence type="ECO:0000256" key="5">
    <source>
        <dbReference type="ARBA" id="ARBA00022692"/>
    </source>
</evidence>
<proteinExistence type="predicted"/>
<sequence length="465" mass="54749">MIKVKGENKYKLFLIGYISILVILSFIRFPDVRNELKYFVITEEMLKNKNYMILHYFNELYPDKPPIYFWILASIKNIFPKYFYPLSLIVGSLLPCGIVGLINFKLVKLFWNKKMAYISTMVYITLPYIMGVSLFLRMDFLMTMFISMGIFLFFSFYYKKIPINRLTLLGFYLSLILGVLVKGGAGIAIPLITILTFLYFEKNFKFLKEIKFKEGMLIILIILGIWLYGIFLNPQGEQYIKLLLGRETIGRMIKAKTHTKAIYYYLEQILLLMLPITLFFLGGIYNLLKKIRNFKNFTVVEKIALSWFLPNFIFFSLLSGKLAIYMLPILLPGVLISLDYIENKFPLNKEKILKWIIGINMIVLSIIIFLLPYYNNNYTLKPVINFLKDKKENIVTYKFTDGKNISCYLKRRELEDISLEQIKKLPNKTYIISRKKYRTDVEKIGYTSINLGNYVILLKRNTSMK</sequence>
<keyword evidence="2" id="KW-1003">Cell membrane</keyword>
<comment type="subcellular location">
    <subcellularLocation>
        <location evidence="1">Cell membrane</location>
        <topology evidence="1">Multi-pass membrane protein</topology>
    </subcellularLocation>
</comment>
<feature type="transmembrane region" description="Helical" evidence="8">
    <location>
        <begin position="308"/>
        <end position="331"/>
    </location>
</feature>
<keyword evidence="7 8" id="KW-0472">Membrane</keyword>
<evidence type="ECO:0000313" key="10">
    <source>
        <dbReference type="EMBL" id="SJZ65804.1"/>
    </source>
</evidence>
<dbReference type="GO" id="GO:0005886">
    <property type="term" value="C:plasma membrane"/>
    <property type="evidence" value="ECO:0007669"/>
    <property type="project" value="UniProtKB-SubCell"/>
</dbReference>
<dbReference type="Proteomes" id="UP000191153">
    <property type="component" value="Unassembled WGS sequence"/>
</dbReference>
<dbReference type="Pfam" id="PF13231">
    <property type="entry name" value="PMT_2"/>
    <property type="match status" value="1"/>
</dbReference>
<evidence type="ECO:0000256" key="8">
    <source>
        <dbReference type="SAM" id="Phobius"/>
    </source>
</evidence>
<evidence type="ECO:0000256" key="2">
    <source>
        <dbReference type="ARBA" id="ARBA00022475"/>
    </source>
</evidence>
<dbReference type="PANTHER" id="PTHR33908">
    <property type="entry name" value="MANNOSYLTRANSFERASE YKCB-RELATED"/>
    <property type="match status" value="1"/>
</dbReference>
<organism evidence="10 11">
    <name type="scientific">Cetobacterium ceti</name>
    <dbReference type="NCBI Taxonomy" id="180163"/>
    <lineage>
        <taxon>Bacteria</taxon>
        <taxon>Fusobacteriati</taxon>
        <taxon>Fusobacteriota</taxon>
        <taxon>Fusobacteriia</taxon>
        <taxon>Fusobacteriales</taxon>
        <taxon>Fusobacteriaceae</taxon>
        <taxon>Cetobacterium</taxon>
    </lineage>
</organism>
<dbReference type="RefSeq" id="WP_078693700.1">
    <property type="nucleotide sequence ID" value="NZ_FUWX01000008.1"/>
</dbReference>
<dbReference type="GO" id="GO:0010041">
    <property type="term" value="P:response to iron(III) ion"/>
    <property type="evidence" value="ECO:0007669"/>
    <property type="project" value="TreeGrafter"/>
</dbReference>
<keyword evidence="11" id="KW-1185">Reference proteome</keyword>
<name>A0A1T4MGB7_9FUSO</name>
<feature type="transmembrane region" description="Helical" evidence="8">
    <location>
        <begin position="116"/>
        <end position="134"/>
    </location>
</feature>
<feature type="transmembrane region" description="Helical" evidence="8">
    <location>
        <begin position="352"/>
        <end position="374"/>
    </location>
</feature>
<keyword evidence="6 8" id="KW-1133">Transmembrane helix</keyword>
<gene>
    <name evidence="10" type="ORF">SAMN02745174_01207</name>
</gene>
<dbReference type="PANTHER" id="PTHR33908:SF3">
    <property type="entry name" value="UNDECAPRENYL PHOSPHATE-ALPHA-4-AMINO-4-DEOXY-L-ARABINOSE ARABINOSYL TRANSFERASE"/>
    <property type="match status" value="1"/>
</dbReference>
<evidence type="ECO:0000259" key="9">
    <source>
        <dbReference type="Pfam" id="PF13231"/>
    </source>
</evidence>
<dbReference type="OrthoDB" id="9775035at2"/>
<keyword evidence="3 10" id="KW-0328">Glycosyltransferase</keyword>
<evidence type="ECO:0000256" key="4">
    <source>
        <dbReference type="ARBA" id="ARBA00022679"/>
    </source>
</evidence>
<protein>
    <submittedName>
        <fullName evidence="10">Dolichyl-phosphate-mannose-protein mannosyltransferase</fullName>
    </submittedName>
</protein>
<dbReference type="STRING" id="180163.SAMN02745174_01207"/>
<dbReference type="AlphaFoldDB" id="A0A1T4MGB7"/>
<feature type="domain" description="Glycosyltransferase RgtA/B/C/D-like" evidence="9">
    <location>
        <begin position="63"/>
        <end position="224"/>
    </location>
</feature>
<dbReference type="GO" id="GO:0016763">
    <property type="term" value="F:pentosyltransferase activity"/>
    <property type="evidence" value="ECO:0007669"/>
    <property type="project" value="TreeGrafter"/>
</dbReference>
<feature type="transmembrane region" description="Helical" evidence="8">
    <location>
        <begin position="262"/>
        <end position="288"/>
    </location>
</feature>
<dbReference type="InterPro" id="IPR038731">
    <property type="entry name" value="RgtA/B/C-like"/>
</dbReference>
<accession>A0A1T4MGB7</accession>
<dbReference type="InterPro" id="IPR050297">
    <property type="entry name" value="LipidA_mod_glycosyltrf_83"/>
</dbReference>
<feature type="transmembrane region" description="Helical" evidence="8">
    <location>
        <begin position="140"/>
        <end position="158"/>
    </location>
</feature>
<evidence type="ECO:0000256" key="3">
    <source>
        <dbReference type="ARBA" id="ARBA00022676"/>
    </source>
</evidence>